<evidence type="ECO:0000313" key="2">
    <source>
        <dbReference type="EMBL" id="NLR94877.1"/>
    </source>
</evidence>
<organism evidence="2 3">
    <name type="scientific">Flammeovirga agarivorans</name>
    <dbReference type="NCBI Taxonomy" id="2726742"/>
    <lineage>
        <taxon>Bacteria</taxon>
        <taxon>Pseudomonadati</taxon>
        <taxon>Bacteroidota</taxon>
        <taxon>Cytophagia</taxon>
        <taxon>Cytophagales</taxon>
        <taxon>Flammeovirgaceae</taxon>
        <taxon>Flammeovirga</taxon>
    </lineage>
</organism>
<gene>
    <name evidence="2" type="ORF">HGP29_26970</name>
</gene>
<name>A0A7X8XZ69_9BACT</name>
<evidence type="ECO:0000313" key="3">
    <source>
        <dbReference type="Proteomes" id="UP000585050"/>
    </source>
</evidence>
<accession>A0A7X8XZ69</accession>
<dbReference type="Proteomes" id="UP000585050">
    <property type="component" value="Unassembled WGS sequence"/>
</dbReference>
<keyword evidence="3" id="KW-1185">Reference proteome</keyword>
<dbReference type="AlphaFoldDB" id="A0A7X8XZ69"/>
<sequence>MATVKAHYRRKKKGGVSVVKSHFRSRHSIVRKFSPVKRAILGHLPHAKFLDRIFYVSALLQKRRDEFSSKSPSQSIPNVSHENHLRI</sequence>
<proteinExistence type="predicted"/>
<comment type="caution">
    <text evidence="2">The sequence shown here is derived from an EMBL/GenBank/DDBJ whole genome shotgun (WGS) entry which is preliminary data.</text>
</comment>
<dbReference type="RefSeq" id="WP_168885587.1">
    <property type="nucleotide sequence ID" value="NZ_JABAIL010000016.1"/>
</dbReference>
<evidence type="ECO:0000256" key="1">
    <source>
        <dbReference type="SAM" id="MobiDB-lite"/>
    </source>
</evidence>
<protein>
    <submittedName>
        <fullName evidence="2">Uncharacterized protein</fullName>
    </submittedName>
</protein>
<feature type="compositionally biased region" description="Polar residues" evidence="1">
    <location>
        <begin position="69"/>
        <end position="80"/>
    </location>
</feature>
<reference evidence="2 3" key="1">
    <citation type="submission" date="2020-04" db="EMBL/GenBank/DDBJ databases">
        <title>Flammeovirga sp. SR4, a novel species isolated from seawater.</title>
        <authorList>
            <person name="Wang X."/>
        </authorList>
    </citation>
    <scope>NUCLEOTIDE SEQUENCE [LARGE SCALE GENOMIC DNA]</scope>
    <source>
        <strain evidence="2 3">SR4</strain>
    </source>
</reference>
<dbReference type="EMBL" id="JABAIL010000016">
    <property type="protein sequence ID" value="NLR94877.1"/>
    <property type="molecule type" value="Genomic_DNA"/>
</dbReference>
<feature type="region of interest" description="Disordered" evidence="1">
    <location>
        <begin position="66"/>
        <end position="87"/>
    </location>
</feature>